<dbReference type="InterPro" id="IPR001387">
    <property type="entry name" value="Cro/C1-type_HTH"/>
</dbReference>
<accession>A0A6N1VEY0</accession>
<dbReference type="KEGG" id="orm:HTY61_04490"/>
<keyword evidence="3" id="KW-1185">Reference proteome</keyword>
<dbReference type="RefSeq" id="WP_175275669.1">
    <property type="nucleotide sequence ID" value="NZ_CP054836.1"/>
</dbReference>
<organism evidence="2 3">
    <name type="scientific">Oricola thermophila</name>
    <dbReference type="NCBI Taxonomy" id="2742145"/>
    <lineage>
        <taxon>Bacteria</taxon>
        <taxon>Pseudomonadati</taxon>
        <taxon>Pseudomonadota</taxon>
        <taxon>Alphaproteobacteria</taxon>
        <taxon>Hyphomicrobiales</taxon>
        <taxon>Ahrensiaceae</taxon>
        <taxon>Oricola</taxon>
    </lineage>
</organism>
<gene>
    <name evidence="2" type="ORF">HTY61_04490</name>
</gene>
<sequence length="128" mass="14239">MTEDTIFTETPDSDTLGGRLSRARDASGMTTAQFARRLGVKTATVQAWESDRSEPRANRLSMIAGILNVSLPWLLYGVGDAPQDDPRNDAITVLRGQFRKARQLHEETGAVLARIEDELTRLQRGREV</sequence>
<dbReference type="Proteomes" id="UP000509367">
    <property type="component" value="Chromosome"/>
</dbReference>
<proteinExistence type="predicted"/>
<name>A0A6N1VEY0_9HYPH</name>
<dbReference type="AlphaFoldDB" id="A0A6N1VEY0"/>
<dbReference type="SUPFAM" id="SSF47413">
    <property type="entry name" value="lambda repressor-like DNA-binding domains"/>
    <property type="match status" value="1"/>
</dbReference>
<protein>
    <submittedName>
        <fullName evidence="2">Helix-turn-helix transcriptional regulator</fullName>
    </submittedName>
</protein>
<dbReference type="PROSITE" id="PS50943">
    <property type="entry name" value="HTH_CROC1"/>
    <property type="match status" value="1"/>
</dbReference>
<dbReference type="SMART" id="SM00530">
    <property type="entry name" value="HTH_XRE"/>
    <property type="match status" value="1"/>
</dbReference>
<evidence type="ECO:0000259" key="1">
    <source>
        <dbReference type="PROSITE" id="PS50943"/>
    </source>
</evidence>
<dbReference type="CDD" id="cd00093">
    <property type="entry name" value="HTH_XRE"/>
    <property type="match status" value="1"/>
</dbReference>
<feature type="domain" description="HTH cro/C1-type" evidence="1">
    <location>
        <begin position="20"/>
        <end position="74"/>
    </location>
</feature>
<dbReference type="Gene3D" id="1.10.260.40">
    <property type="entry name" value="lambda repressor-like DNA-binding domains"/>
    <property type="match status" value="1"/>
</dbReference>
<evidence type="ECO:0000313" key="2">
    <source>
        <dbReference type="EMBL" id="QKV17772.1"/>
    </source>
</evidence>
<evidence type="ECO:0000313" key="3">
    <source>
        <dbReference type="Proteomes" id="UP000509367"/>
    </source>
</evidence>
<dbReference type="GO" id="GO:0003677">
    <property type="term" value="F:DNA binding"/>
    <property type="evidence" value="ECO:0007669"/>
    <property type="project" value="InterPro"/>
</dbReference>
<dbReference type="Pfam" id="PF01381">
    <property type="entry name" value="HTH_3"/>
    <property type="match status" value="1"/>
</dbReference>
<dbReference type="EMBL" id="CP054836">
    <property type="protein sequence ID" value="QKV17772.1"/>
    <property type="molecule type" value="Genomic_DNA"/>
</dbReference>
<dbReference type="InterPro" id="IPR010982">
    <property type="entry name" value="Lambda_DNA-bd_dom_sf"/>
</dbReference>
<reference evidence="2 3" key="1">
    <citation type="submission" date="2020-06" db="EMBL/GenBank/DDBJ databases">
        <title>Oricola thermophila sp. nov. isolated from a tidal sediments.</title>
        <authorList>
            <person name="Kwon K.K."/>
            <person name="Yang S.-H."/>
            <person name="Park M.-J."/>
        </authorList>
    </citation>
    <scope>NUCLEOTIDE SEQUENCE [LARGE SCALE GENOMIC DNA]</scope>
    <source>
        <strain evidence="2 3">MEBiC13590</strain>
    </source>
</reference>